<dbReference type="AlphaFoldDB" id="A0A9P4M116"/>
<dbReference type="GO" id="GO:0005886">
    <property type="term" value="C:plasma membrane"/>
    <property type="evidence" value="ECO:0007669"/>
    <property type="project" value="TreeGrafter"/>
</dbReference>
<dbReference type="InterPro" id="IPR036259">
    <property type="entry name" value="MFS_trans_sf"/>
</dbReference>
<feature type="transmembrane region" description="Helical" evidence="8">
    <location>
        <begin position="226"/>
        <end position="246"/>
    </location>
</feature>
<dbReference type="Pfam" id="PF07690">
    <property type="entry name" value="MFS_1"/>
    <property type="match status" value="1"/>
</dbReference>
<evidence type="ECO:0000256" key="5">
    <source>
        <dbReference type="ARBA" id="ARBA00022989"/>
    </source>
</evidence>
<feature type="transmembrane region" description="Helical" evidence="8">
    <location>
        <begin position="266"/>
        <end position="292"/>
    </location>
</feature>
<feature type="transmembrane region" description="Helical" evidence="8">
    <location>
        <begin position="434"/>
        <end position="455"/>
    </location>
</feature>
<feature type="transmembrane region" description="Helical" evidence="8">
    <location>
        <begin position="109"/>
        <end position="129"/>
    </location>
</feature>
<keyword evidence="6 8" id="KW-0472">Membrane</keyword>
<evidence type="ECO:0000256" key="8">
    <source>
        <dbReference type="SAM" id="Phobius"/>
    </source>
</evidence>
<comment type="similarity">
    <text evidence="2">Belongs to the major facilitator superfamily. TCR/Tet family.</text>
</comment>
<protein>
    <submittedName>
        <fullName evidence="10">MFS general substrate transporter</fullName>
    </submittedName>
</protein>
<feature type="transmembrane region" description="Helical" evidence="8">
    <location>
        <begin position="340"/>
        <end position="366"/>
    </location>
</feature>
<feature type="transmembrane region" description="Helical" evidence="8">
    <location>
        <begin position="546"/>
        <end position="564"/>
    </location>
</feature>
<feature type="transmembrane region" description="Helical" evidence="8">
    <location>
        <begin position="69"/>
        <end position="89"/>
    </location>
</feature>
<evidence type="ECO:0000256" key="7">
    <source>
        <dbReference type="SAM" id="MobiDB-lite"/>
    </source>
</evidence>
<evidence type="ECO:0000259" key="9">
    <source>
        <dbReference type="PROSITE" id="PS50850"/>
    </source>
</evidence>
<dbReference type="SUPFAM" id="SSF103473">
    <property type="entry name" value="MFS general substrate transporter"/>
    <property type="match status" value="1"/>
</dbReference>
<comment type="caution">
    <text evidence="10">The sequence shown here is derived from an EMBL/GenBank/DDBJ whole genome shotgun (WGS) entry which is preliminary data.</text>
</comment>
<proteinExistence type="inferred from homology"/>
<gene>
    <name evidence="10" type="ORF">NA57DRAFT_49247</name>
</gene>
<feature type="transmembrane region" description="Helical" evidence="8">
    <location>
        <begin position="403"/>
        <end position="422"/>
    </location>
</feature>
<accession>A0A9P4M116</accession>
<dbReference type="InterPro" id="IPR020846">
    <property type="entry name" value="MFS_dom"/>
</dbReference>
<dbReference type="Gene3D" id="1.20.1250.20">
    <property type="entry name" value="MFS general substrate transporter like domains"/>
    <property type="match status" value="2"/>
</dbReference>
<dbReference type="EMBL" id="ML978141">
    <property type="protein sequence ID" value="KAF2092920.1"/>
    <property type="molecule type" value="Genomic_DNA"/>
</dbReference>
<evidence type="ECO:0000256" key="6">
    <source>
        <dbReference type="ARBA" id="ARBA00023136"/>
    </source>
</evidence>
<dbReference type="GO" id="GO:0022857">
    <property type="term" value="F:transmembrane transporter activity"/>
    <property type="evidence" value="ECO:0007669"/>
    <property type="project" value="InterPro"/>
</dbReference>
<evidence type="ECO:0000313" key="10">
    <source>
        <dbReference type="EMBL" id="KAF2092920.1"/>
    </source>
</evidence>
<name>A0A9P4M116_9PEZI</name>
<dbReference type="InterPro" id="IPR011701">
    <property type="entry name" value="MFS"/>
</dbReference>
<dbReference type="PANTHER" id="PTHR23501">
    <property type="entry name" value="MAJOR FACILITATOR SUPERFAMILY"/>
    <property type="match status" value="1"/>
</dbReference>
<evidence type="ECO:0000256" key="2">
    <source>
        <dbReference type="ARBA" id="ARBA00007520"/>
    </source>
</evidence>
<feature type="transmembrane region" description="Helical" evidence="8">
    <location>
        <begin position="136"/>
        <end position="156"/>
    </location>
</feature>
<feature type="compositionally biased region" description="Polar residues" evidence="7">
    <location>
        <begin position="1"/>
        <end position="15"/>
    </location>
</feature>
<dbReference type="PANTHER" id="PTHR23501:SF12">
    <property type="entry name" value="MAJOR FACILITATOR SUPERFAMILY (MFS) PROFILE DOMAIN-CONTAINING PROTEIN-RELATED"/>
    <property type="match status" value="1"/>
</dbReference>
<feature type="transmembrane region" description="Helical" evidence="8">
    <location>
        <begin position="194"/>
        <end position="214"/>
    </location>
</feature>
<feature type="transmembrane region" description="Helical" evidence="8">
    <location>
        <begin position="162"/>
        <end position="182"/>
    </location>
</feature>
<sequence length="577" mass="61301">MASTDSAEQSLSSDYKSADADKKATISPTTYISTNDLSHVDAEKHLSPTANDDDPLSPEEERVINGWRWALACIALYISVFLFALDNTIVADVQAPVVERFGQVEKVGWLGIGFPLGGCMACLTLGKLFGLFENKWLYIASIIMFEAASALCGGAPTMDALVVGRVWAGLGGVGMYLGTLNLISSYTRTAERPLYIAGTAPAWGLGCILGPVFGGAFADSSATWRWSFYLNLVLFGATAPVLLFILKPVRPQPNTPLLEKLKSVDWTGGALTLAAYALFVVPVTFGGAQWSWGSGGSIILFVLFGVCLIALVLQQGFSILTTPERRVFPVDLLKSRTQILLYISTACGACALFTGVYYIPLFFAFVHNTNGIHSAVHLLPFICVAITVAFFGGILLPTAGRYMPFYLVSGSFQLIAACLFFTQINTDTSSAKIYGFSALMGVGAGLTQQAAFSISPMLVPADRASDALNFISLAQTSGILLSLTISSAVFQNVGFRNLQNALRGLDLPAADIHAALAGAKSDLLTTLPPAFREKAIVAIVNALRDGYLLVVAGGSIAIVCALLMKRGRMTFAPPTAG</sequence>
<feature type="region of interest" description="Disordered" evidence="7">
    <location>
        <begin position="1"/>
        <end position="22"/>
    </location>
</feature>
<keyword evidence="4 8" id="KW-0812">Transmembrane</keyword>
<dbReference type="OrthoDB" id="10021397at2759"/>
<feature type="transmembrane region" description="Helical" evidence="8">
    <location>
        <begin position="378"/>
        <end position="396"/>
    </location>
</feature>
<evidence type="ECO:0000256" key="3">
    <source>
        <dbReference type="ARBA" id="ARBA00022448"/>
    </source>
</evidence>
<keyword evidence="11" id="KW-1185">Reference proteome</keyword>
<evidence type="ECO:0000313" key="11">
    <source>
        <dbReference type="Proteomes" id="UP000799772"/>
    </source>
</evidence>
<dbReference type="PROSITE" id="PS50850">
    <property type="entry name" value="MFS"/>
    <property type="match status" value="1"/>
</dbReference>
<reference evidence="10" key="1">
    <citation type="journal article" date="2020" name="Stud. Mycol.">
        <title>101 Dothideomycetes genomes: a test case for predicting lifestyles and emergence of pathogens.</title>
        <authorList>
            <person name="Haridas S."/>
            <person name="Albert R."/>
            <person name="Binder M."/>
            <person name="Bloem J."/>
            <person name="Labutti K."/>
            <person name="Salamov A."/>
            <person name="Andreopoulos B."/>
            <person name="Baker S."/>
            <person name="Barry K."/>
            <person name="Bills G."/>
            <person name="Bluhm B."/>
            <person name="Cannon C."/>
            <person name="Castanera R."/>
            <person name="Culley D."/>
            <person name="Daum C."/>
            <person name="Ezra D."/>
            <person name="Gonzalez J."/>
            <person name="Henrissat B."/>
            <person name="Kuo A."/>
            <person name="Liang C."/>
            <person name="Lipzen A."/>
            <person name="Lutzoni F."/>
            <person name="Magnuson J."/>
            <person name="Mondo S."/>
            <person name="Nolan M."/>
            <person name="Ohm R."/>
            <person name="Pangilinan J."/>
            <person name="Park H.-J."/>
            <person name="Ramirez L."/>
            <person name="Alfaro M."/>
            <person name="Sun H."/>
            <person name="Tritt A."/>
            <person name="Yoshinaga Y."/>
            <person name="Zwiers L.-H."/>
            <person name="Turgeon B."/>
            <person name="Goodwin S."/>
            <person name="Spatafora J."/>
            <person name="Crous P."/>
            <person name="Grigoriev I."/>
        </authorList>
    </citation>
    <scope>NUCLEOTIDE SEQUENCE</scope>
    <source>
        <strain evidence="10">CBS 133067</strain>
    </source>
</reference>
<keyword evidence="5 8" id="KW-1133">Transmembrane helix</keyword>
<evidence type="ECO:0000256" key="4">
    <source>
        <dbReference type="ARBA" id="ARBA00022692"/>
    </source>
</evidence>
<feature type="domain" description="Major facilitator superfamily (MFS) profile" evidence="9">
    <location>
        <begin position="72"/>
        <end position="569"/>
    </location>
</feature>
<organism evidence="10 11">
    <name type="scientific">Rhizodiscina lignyota</name>
    <dbReference type="NCBI Taxonomy" id="1504668"/>
    <lineage>
        <taxon>Eukaryota</taxon>
        <taxon>Fungi</taxon>
        <taxon>Dikarya</taxon>
        <taxon>Ascomycota</taxon>
        <taxon>Pezizomycotina</taxon>
        <taxon>Dothideomycetes</taxon>
        <taxon>Pleosporomycetidae</taxon>
        <taxon>Aulographales</taxon>
        <taxon>Rhizodiscinaceae</taxon>
        <taxon>Rhizodiscina</taxon>
    </lineage>
</organism>
<dbReference type="Proteomes" id="UP000799772">
    <property type="component" value="Unassembled WGS sequence"/>
</dbReference>
<feature type="transmembrane region" description="Helical" evidence="8">
    <location>
        <begin position="298"/>
        <end position="320"/>
    </location>
</feature>
<evidence type="ECO:0000256" key="1">
    <source>
        <dbReference type="ARBA" id="ARBA00004141"/>
    </source>
</evidence>
<feature type="transmembrane region" description="Helical" evidence="8">
    <location>
        <begin position="467"/>
        <end position="490"/>
    </location>
</feature>
<keyword evidence="3" id="KW-0813">Transport</keyword>
<comment type="subcellular location">
    <subcellularLocation>
        <location evidence="1">Membrane</location>
        <topology evidence="1">Multi-pass membrane protein</topology>
    </subcellularLocation>
</comment>